<dbReference type="Proteomes" id="UP000436088">
    <property type="component" value="Unassembled WGS sequence"/>
</dbReference>
<sequence length="83" mass="9677">MSETSSPKALDMGNGNHQQETRIEKCCSFKMPLHYPKFNKCEYENMAEWQLDCLLHQYGLPVNGDVNQKRNYAMGAFLWPSQF</sequence>
<reference evidence="2" key="1">
    <citation type="submission" date="2019-09" db="EMBL/GenBank/DDBJ databases">
        <title>Draft genome information of white flower Hibiscus syriacus.</title>
        <authorList>
            <person name="Kim Y.-M."/>
        </authorList>
    </citation>
    <scope>NUCLEOTIDE SEQUENCE [LARGE SCALE GENOMIC DNA]</scope>
    <source>
        <strain evidence="2">YM2019G1</strain>
    </source>
</reference>
<feature type="domain" description="DUF7722" evidence="1">
    <location>
        <begin position="35"/>
        <end position="80"/>
    </location>
</feature>
<dbReference type="AlphaFoldDB" id="A0A6A2XJ65"/>
<evidence type="ECO:0000259" key="1">
    <source>
        <dbReference type="Pfam" id="PF24847"/>
    </source>
</evidence>
<proteinExistence type="predicted"/>
<dbReference type="Pfam" id="PF24847">
    <property type="entry name" value="DUF7722"/>
    <property type="match status" value="1"/>
</dbReference>
<keyword evidence="3" id="KW-1185">Reference proteome</keyword>
<comment type="caution">
    <text evidence="2">The sequence shown here is derived from an EMBL/GenBank/DDBJ whole genome shotgun (WGS) entry which is preliminary data.</text>
</comment>
<protein>
    <recommendedName>
        <fullName evidence="1">DUF7722 domain-containing protein</fullName>
    </recommendedName>
</protein>
<dbReference type="InterPro" id="IPR056139">
    <property type="entry name" value="DUF7722"/>
</dbReference>
<accession>A0A6A2XJ65</accession>
<organism evidence="2 3">
    <name type="scientific">Hibiscus syriacus</name>
    <name type="common">Rose of Sharon</name>
    <dbReference type="NCBI Taxonomy" id="106335"/>
    <lineage>
        <taxon>Eukaryota</taxon>
        <taxon>Viridiplantae</taxon>
        <taxon>Streptophyta</taxon>
        <taxon>Embryophyta</taxon>
        <taxon>Tracheophyta</taxon>
        <taxon>Spermatophyta</taxon>
        <taxon>Magnoliopsida</taxon>
        <taxon>eudicotyledons</taxon>
        <taxon>Gunneridae</taxon>
        <taxon>Pentapetalae</taxon>
        <taxon>rosids</taxon>
        <taxon>malvids</taxon>
        <taxon>Malvales</taxon>
        <taxon>Malvaceae</taxon>
        <taxon>Malvoideae</taxon>
        <taxon>Hibiscus</taxon>
    </lineage>
</organism>
<gene>
    <name evidence="2" type="ORF">F3Y22_tig00113721pilonHSYRG00167</name>
</gene>
<dbReference type="PANTHER" id="PTHR33513">
    <property type="entry name" value="OS06G0523300 PROTEIN"/>
    <property type="match status" value="1"/>
</dbReference>
<dbReference type="EMBL" id="VEPZ02001717">
    <property type="protein sequence ID" value="KAE8662056.1"/>
    <property type="molecule type" value="Genomic_DNA"/>
</dbReference>
<name>A0A6A2XJ65_HIBSY</name>
<evidence type="ECO:0000313" key="3">
    <source>
        <dbReference type="Proteomes" id="UP000436088"/>
    </source>
</evidence>
<evidence type="ECO:0000313" key="2">
    <source>
        <dbReference type="EMBL" id="KAE8662056.1"/>
    </source>
</evidence>
<dbReference type="PANTHER" id="PTHR33513:SF38">
    <property type="match status" value="1"/>
</dbReference>